<evidence type="ECO:0000313" key="2">
    <source>
        <dbReference type="Proteomes" id="UP001500731"/>
    </source>
</evidence>
<dbReference type="EMBL" id="BAABGP010000022">
    <property type="protein sequence ID" value="GAA4489390.1"/>
    <property type="molecule type" value="Genomic_DNA"/>
</dbReference>
<dbReference type="Proteomes" id="UP001500731">
    <property type="component" value="Unassembled WGS sequence"/>
</dbReference>
<comment type="caution">
    <text evidence="1">The sequence shown here is derived from an EMBL/GenBank/DDBJ whole genome shotgun (WGS) entry which is preliminary data.</text>
</comment>
<proteinExistence type="predicted"/>
<accession>A0ABP8PNE8</accession>
<keyword evidence="2" id="KW-1185">Reference proteome</keyword>
<name>A0ABP8PNE8_9MICO</name>
<evidence type="ECO:0000313" key="1">
    <source>
        <dbReference type="EMBL" id="GAA4489390.1"/>
    </source>
</evidence>
<dbReference type="RefSeq" id="WP_345188230.1">
    <property type="nucleotide sequence ID" value="NZ_BAABGP010000022.1"/>
</dbReference>
<protein>
    <submittedName>
        <fullName evidence="1">Uncharacterized protein</fullName>
    </submittedName>
</protein>
<sequence length="86" mass="9669">MTDLQQAANAFASVMSDAWDADDMWHAMQWGEALAMAELMFQAGHGDLAQEIVRWWLRANDPNDAELADLLPNPAVKLSEWQPADR</sequence>
<gene>
    <name evidence="1" type="ORF">GCM10023171_30210</name>
</gene>
<reference evidence="2" key="1">
    <citation type="journal article" date="2019" name="Int. J. Syst. Evol. Microbiol.">
        <title>The Global Catalogue of Microorganisms (GCM) 10K type strain sequencing project: providing services to taxonomists for standard genome sequencing and annotation.</title>
        <authorList>
            <consortium name="The Broad Institute Genomics Platform"/>
            <consortium name="The Broad Institute Genome Sequencing Center for Infectious Disease"/>
            <person name="Wu L."/>
            <person name="Ma J."/>
        </authorList>
    </citation>
    <scope>NUCLEOTIDE SEQUENCE [LARGE SCALE GENOMIC DNA]</scope>
    <source>
        <strain evidence="2">JCM 17839</strain>
    </source>
</reference>
<organism evidence="1 2">
    <name type="scientific">Microbacterium panaciterrae</name>
    <dbReference type="NCBI Taxonomy" id="985759"/>
    <lineage>
        <taxon>Bacteria</taxon>
        <taxon>Bacillati</taxon>
        <taxon>Actinomycetota</taxon>
        <taxon>Actinomycetes</taxon>
        <taxon>Micrococcales</taxon>
        <taxon>Microbacteriaceae</taxon>
        <taxon>Microbacterium</taxon>
    </lineage>
</organism>